<dbReference type="PROSITE" id="PS00941">
    <property type="entry name" value="CARBOXYLESTERASE_B_2"/>
    <property type="match status" value="1"/>
</dbReference>
<dbReference type="EMBL" id="BKCJ010000003">
    <property type="protein sequence ID" value="GEU28276.1"/>
    <property type="molecule type" value="Genomic_DNA"/>
</dbReference>
<feature type="region of interest" description="Disordered" evidence="3">
    <location>
        <begin position="100"/>
        <end position="168"/>
    </location>
</feature>
<evidence type="ECO:0000256" key="1">
    <source>
        <dbReference type="ARBA" id="ARBA00005964"/>
    </source>
</evidence>
<feature type="compositionally biased region" description="Gly residues" evidence="3">
    <location>
        <begin position="147"/>
        <end position="161"/>
    </location>
</feature>
<dbReference type="AlphaFoldDB" id="A0A699GM16"/>
<evidence type="ECO:0000256" key="2">
    <source>
        <dbReference type="ARBA" id="ARBA00022801"/>
    </source>
</evidence>
<accession>A0A699GM16</accession>
<dbReference type="InterPro" id="IPR050309">
    <property type="entry name" value="Type-B_Carboxylest/Lipase"/>
</dbReference>
<dbReference type="InterPro" id="IPR019826">
    <property type="entry name" value="Carboxylesterase_B_AS"/>
</dbReference>
<organism evidence="5">
    <name type="scientific">Tanacetum cinerariifolium</name>
    <name type="common">Dalmatian daisy</name>
    <name type="synonym">Chrysanthemum cinerariifolium</name>
    <dbReference type="NCBI Taxonomy" id="118510"/>
    <lineage>
        <taxon>Eukaryota</taxon>
        <taxon>Viridiplantae</taxon>
        <taxon>Streptophyta</taxon>
        <taxon>Embryophyta</taxon>
        <taxon>Tracheophyta</taxon>
        <taxon>Spermatophyta</taxon>
        <taxon>Magnoliopsida</taxon>
        <taxon>eudicotyledons</taxon>
        <taxon>Gunneridae</taxon>
        <taxon>Pentapetalae</taxon>
        <taxon>asterids</taxon>
        <taxon>campanulids</taxon>
        <taxon>Asterales</taxon>
        <taxon>Asteraceae</taxon>
        <taxon>Asteroideae</taxon>
        <taxon>Anthemideae</taxon>
        <taxon>Anthemidinae</taxon>
        <taxon>Tanacetum</taxon>
    </lineage>
</organism>
<dbReference type="SUPFAM" id="SSF53474">
    <property type="entry name" value="alpha/beta-Hydrolases"/>
    <property type="match status" value="1"/>
</dbReference>
<reference evidence="5" key="1">
    <citation type="journal article" date="2019" name="Sci. Rep.">
        <title>Draft genome of Tanacetum cinerariifolium, the natural source of mosquito coil.</title>
        <authorList>
            <person name="Yamashiro T."/>
            <person name="Shiraishi A."/>
            <person name="Satake H."/>
            <person name="Nakayama K."/>
        </authorList>
    </citation>
    <scope>NUCLEOTIDE SEQUENCE</scope>
</reference>
<evidence type="ECO:0000259" key="4">
    <source>
        <dbReference type="Pfam" id="PF00135"/>
    </source>
</evidence>
<dbReference type="AntiFam" id="ANF00160">
    <property type="entry name" value="Shadow ORF (opposite NIK1)"/>
</dbReference>
<sequence length="986" mass="105154">MTSSSATPTTDANRHSGWALLALARGPVDQRVCAGRDDRRPHHDAAAVAPARQACADHAGVDFRGRQPALGHGARLLDAACIAPGHQSQSWRLFRHRLRGRRQPGGARKARQRSGHHVHGTDDRQYRRRARRHLDRPANRLAHGVCRHGGTGPAGDGGAGAGPAARRKRRAARYRKRIARAGQARGADGHGDHRDGFRRDVHALYVCGARAHHHDRRVAAVHHAGAGVDRRRVHDRQWHGRQASRLVARRRHQDLPGRAGRHHAGVATAAAHALGCAGGTDLVGRGCLCHRAAGADPRDARGSRGAGTGVLGQRGRVQLGQRAGRGRGQRRHCGRFRLCSHPRGGRLAGRCGTAAGVLEVERLREVLGEACRHGLLGRVVIAGTGECNDRQRFGARHAADRAHGAKAVHPGHAQVHDDRLRHAFAYPVAGFVAVVRRRGFVTVVLQHGRQHFHDFGIVVYDQNLFGACHDGPRFACALLMFAAAALALAFTNPAHAASAPRAITATGAVQGTVDASGVVSYKGIPYAAPPVGDLRWKAPQPAQTWRGVRQATQFGPRPMQLPLFSDMVFRSPEGSEDCLYLNVWTPARSPKSKLPVLVYFHGGGFAAGDGSEPRYDGAAMAAKGIVSVTVNYRLNVFGFLAHPELSAESPRHASGNYGLMDQAAALQWVHDNIAAFGGDPARVTIAGESAGSYSVSAQMINPRAKGLIAGAIGESGSLLGLTGLPLLAQAEQNGVEFAGKAGAPGLAALRALPAQQLLDATSKAGVRFFANVDGDVIPRQPAAMYAAGEQAHVPLLAGWNSHEGYYKQVLGEAEPTAANFTLALQATYGDRAPAAQQAYLADGVDVMTAATNLASDRFIAYGTYKWLDAHARTGGQPVYRYYYTRARPGSTGAAHSAEIEYALGNLDGNKVYAWTPEDRALSALMQDYFANFVKTGNPNAAGLPAWPRASSGKGSRLMRFDAGSRAVTADDDARFEFQDSVSDAAR</sequence>
<dbReference type="GO" id="GO:0016787">
    <property type="term" value="F:hydrolase activity"/>
    <property type="evidence" value="ECO:0007669"/>
    <property type="project" value="UniProtKB-KW"/>
</dbReference>
<keyword evidence="2" id="KW-0378">Hydrolase</keyword>
<comment type="similarity">
    <text evidence="1">Belongs to the type-B carboxylesterase/lipase family.</text>
</comment>
<proteinExistence type="inferred from homology"/>
<protein>
    <submittedName>
        <fullName evidence="5">Probable secreted lipase</fullName>
    </submittedName>
</protein>
<dbReference type="Gene3D" id="3.40.50.1820">
    <property type="entry name" value="alpha/beta hydrolase"/>
    <property type="match status" value="1"/>
</dbReference>
<dbReference type="Pfam" id="PF00135">
    <property type="entry name" value="COesterase"/>
    <property type="match status" value="1"/>
</dbReference>
<dbReference type="InterPro" id="IPR002018">
    <property type="entry name" value="CarbesteraseB"/>
</dbReference>
<dbReference type="InterPro" id="IPR019819">
    <property type="entry name" value="Carboxylesterase_B_CS"/>
</dbReference>
<comment type="caution">
    <text evidence="5">The sequence shown here is derived from an EMBL/GenBank/DDBJ whole genome shotgun (WGS) entry which is preliminary data.</text>
</comment>
<gene>
    <name evidence="5" type="ORF">Tci_000254</name>
</gene>
<feature type="compositionally biased region" description="Basic residues" evidence="3">
    <location>
        <begin position="100"/>
        <end position="118"/>
    </location>
</feature>
<evidence type="ECO:0000313" key="5">
    <source>
        <dbReference type="EMBL" id="GEU28276.1"/>
    </source>
</evidence>
<name>A0A699GM16_TANCI</name>
<dbReference type="PANTHER" id="PTHR11559">
    <property type="entry name" value="CARBOXYLESTERASE"/>
    <property type="match status" value="1"/>
</dbReference>
<dbReference type="InterPro" id="IPR029058">
    <property type="entry name" value="AB_hydrolase_fold"/>
</dbReference>
<feature type="domain" description="Carboxylesterase type B" evidence="4">
    <location>
        <begin position="503"/>
        <end position="964"/>
    </location>
</feature>
<evidence type="ECO:0000256" key="3">
    <source>
        <dbReference type="SAM" id="MobiDB-lite"/>
    </source>
</evidence>
<dbReference type="PROSITE" id="PS00122">
    <property type="entry name" value="CARBOXYLESTERASE_B_1"/>
    <property type="match status" value="1"/>
</dbReference>